<dbReference type="PANTHER" id="PTHR41259:SF1">
    <property type="entry name" value="DOUBLE-STRAND BREAK REPAIR RAD50 ATPASE, PUTATIVE-RELATED"/>
    <property type="match status" value="1"/>
</dbReference>
<dbReference type="PANTHER" id="PTHR41259">
    <property type="entry name" value="DOUBLE-STRAND BREAK REPAIR RAD50 ATPASE, PUTATIVE-RELATED"/>
    <property type="match status" value="1"/>
</dbReference>
<feature type="domain" description="YhaN AAA" evidence="3">
    <location>
        <begin position="1"/>
        <end position="208"/>
    </location>
</feature>
<feature type="transmembrane region" description="Helical" evidence="2">
    <location>
        <begin position="521"/>
        <end position="539"/>
    </location>
</feature>
<dbReference type="InterPro" id="IPR027417">
    <property type="entry name" value="P-loop_NTPase"/>
</dbReference>
<feature type="transmembrane region" description="Helical" evidence="2">
    <location>
        <begin position="498"/>
        <end position="515"/>
    </location>
</feature>
<evidence type="ECO:0000256" key="2">
    <source>
        <dbReference type="SAM" id="Phobius"/>
    </source>
</evidence>
<dbReference type="RefSeq" id="WP_126144955.1">
    <property type="nucleotide sequence ID" value="NZ_RXHU01000129.1"/>
</dbReference>
<proteinExistence type="predicted"/>
<feature type="coiled-coil region" evidence="1">
    <location>
        <begin position="640"/>
        <end position="674"/>
    </location>
</feature>
<evidence type="ECO:0000313" key="5">
    <source>
        <dbReference type="Proteomes" id="UP000276128"/>
    </source>
</evidence>
<evidence type="ECO:0000259" key="3">
    <source>
        <dbReference type="Pfam" id="PF13514"/>
    </source>
</evidence>
<accession>A0A430J4T8</accession>
<gene>
    <name evidence="4" type="ORF">EJQ19_30365</name>
</gene>
<feature type="coiled-coil region" evidence="1">
    <location>
        <begin position="854"/>
        <end position="918"/>
    </location>
</feature>
<comment type="caution">
    <text evidence="4">The sequence shown here is derived from an EMBL/GenBank/DDBJ whole genome shotgun (WGS) entry which is preliminary data.</text>
</comment>
<feature type="coiled-coil region" evidence="1">
    <location>
        <begin position="276"/>
        <end position="357"/>
    </location>
</feature>
<dbReference type="AlphaFoldDB" id="A0A430J4T8"/>
<feature type="coiled-coil region" evidence="1">
    <location>
        <begin position="188"/>
        <end position="252"/>
    </location>
</feature>
<keyword evidence="2" id="KW-0472">Membrane</keyword>
<keyword evidence="1" id="KW-0175">Coiled coil</keyword>
<evidence type="ECO:0000256" key="1">
    <source>
        <dbReference type="SAM" id="Coils"/>
    </source>
</evidence>
<protein>
    <recommendedName>
        <fullName evidence="3">YhaN AAA domain-containing protein</fullName>
    </recommendedName>
</protein>
<dbReference type="OrthoDB" id="9764467at2"/>
<organism evidence="4 5">
    <name type="scientific">Paenibacillus whitsoniae</name>
    <dbReference type="NCBI Taxonomy" id="2496558"/>
    <lineage>
        <taxon>Bacteria</taxon>
        <taxon>Bacillati</taxon>
        <taxon>Bacillota</taxon>
        <taxon>Bacilli</taxon>
        <taxon>Bacillales</taxon>
        <taxon>Paenibacillaceae</taxon>
        <taxon>Paenibacillus</taxon>
    </lineage>
</organism>
<feature type="coiled-coil region" evidence="1">
    <location>
        <begin position="765"/>
        <end position="792"/>
    </location>
</feature>
<feature type="coiled-coil region" evidence="1">
    <location>
        <begin position="384"/>
        <end position="432"/>
    </location>
</feature>
<name>A0A430J4T8_9BACL</name>
<evidence type="ECO:0000313" key="4">
    <source>
        <dbReference type="EMBL" id="RTE01993.1"/>
    </source>
</evidence>
<keyword evidence="5" id="KW-1185">Reference proteome</keyword>
<dbReference type="EMBL" id="RXHU01000129">
    <property type="protein sequence ID" value="RTE01993.1"/>
    <property type="molecule type" value="Genomic_DNA"/>
</dbReference>
<dbReference type="Gene3D" id="3.40.50.300">
    <property type="entry name" value="P-loop containing nucleotide triphosphate hydrolases"/>
    <property type="match status" value="2"/>
</dbReference>
<dbReference type="InterPro" id="IPR038734">
    <property type="entry name" value="YhaN_AAA"/>
</dbReference>
<sequence length="1070" mass="118664">MRIVAIEVDGFGSLRERRLATDGELVVFYGANEAGKSTLMGFVRAVLFGFPTRQQRAERYEPLGGGAYGGALTLEDDQGQRIRVERYDAPAAGGRRAAAGHVNVVFADGRIGGEAELGRLLGGLSADLYRSLFAFGLSELQELRTLQTDELSGYLYSAGLGVSGSAIMEAERKLTAQADGLYRPRGRNQEMNILLKELEGLEQSLRRRRDEAAGYGRLREERRSAAARIAALEEQQEALRAEQQQLALAGKARSGWLRLRQLGRELEKLPARPGFPAQATARLEALEAELERLQGERAKLELRRKGLRSELQGVQRKPEVLAHQTELNHLLEQAPTYEAYTRQREQLHVEAAQLTAHIRRQLASVDLDWEEPAILNFPITIALREKARSDRERLRKQADAELRMEAELDQLYEQERRLQEQAARLAAELERNGMGSVGSGAGAAVQPVDPASELAALTSDYARWQMASRELRYQQVQRSLEDAAKASKAAARRHMRRLMMLAGALTLVLPAVLLWQGALPAAIAAFVVLAAATGYIGFGTRDQGQRASRAMPYAAGAAEAGATATEADLQALELRIAKGIERMMQQGAGYTEAAAGRDGRSSGNGGIPLDSLQPYLDAWQREAEGRKAHYREQLRKWDGHRDAEERLHALRAQIEQRSQLAERLHKEKADAEKAWSVWLRGMNIPAALSPDSFLETLQTLEQVQETLRQREQLEAKLETMERYLAQFEAQAARLLDRPLGGADALFALKRWKEQEAEELAGEAAIRQLEQALGEAEEALALTEQTRERTQSRLHMLLQEGGAEDGEQLRQLEGEQLLRAQLIAEGRLLESSLESLLGSLSAADRLFAELGDVTEEGLAARSENVQQRLTELTAETNELRERVGKFDGQLERLEQGAEQANERLQAEALRTRLSQLRDDYAVASFASLLLKKARDVYEQQRQPGVLLRASSYFAEMTNGAFQAVKAPFGEQRLLAIRAGGQAVDTAMLSRGTAEQLYLAMRFALAEEYAGRAVLPLVMDDILVNFDEARMAGCLRVLADLSKRHQVLLFTCHAHVREAAASLIPNHLSISL</sequence>
<dbReference type="Proteomes" id="UP000276128">
    <property type="component" value="Unassembled WGS sequence"/>
</dbReference>
<dbReference type="Pfam" id="PF13514">
    <property type="entry name" value="AAA_27"/>
    <property type="match status" value="1"/>
</dbReference>
<reference evidence="4 5" key="1">
    <citation type="submission" date="2018-12" db="EMBL/GenBank/DDBJ databases">
        <title>Bacillus ochoae sp. nov., Paenibacillus whitsoniae sp. nov., Paenibacillus spiritus sp. nov. Isolated from the Mars Exploration Rover during spacecraft assembly.</title>
        <authorList>
            <person name="Seuylemezian A."/>
            <person name="Vaishampayan P."/>
        </authorList>
    </citation>
    <scope>NUCLEOTIDE SEQUENCE [LARGE SCALE GENOMIC DNA]</scope>
    <source>
        <strain evidence="4 5">MER 54</strain>
    </source>
</reference>
<feature type="coiled-coil region" evidence="1">
    <location>
        <begin position="700"/>
        <end position="737"/>
    </location>
</feature>
<keyword evidence="2" id="KW-0812">Transmembrane</keyword>
<dbReference type="SUPFAM" id="SSF52540">
    <property type="entry name" value="P-loop containing nucleoside triphosphate hydrolases"/>
    <property type="match status" value="1"/>
</dbReference>
<keyword evidence="2" id="KW-1133">Transmembrane helix</keyword>